<keyword evidence="4" id="KW-1185">Reference proteome</keyword>
<dbReference type="InterPro" id="IPR052432">
    <property type="entry name" value="PITP/CRAL-TRIO"/>
</dbReference>
<feature type="region of interest" description="Disordered" evidence="1">
    <location>
        <begin position="1"/>
        <end position="20"/>
    </location>
</feature>
<dbReference type="Pfam" id="PF03765">
    <property type="entry name" value="CRAL_TRIO_N"/>
    <property type="match status" value="1"/>
</dbReference>
<feature type="region of interest" description="Disordered" evidence="1">
    <location>
        <begin position="485"/>
        <end position="669"/>
    </location>
</feature>
<proteinExistence type="predicted"/>
<dbReference type="SUPFAM" id="SSF46938">
    <property type="entry name" value="CRAL/TRIO N-terminal domain"/>
    <property type="match status" value="1"/>
</dbReference>
<dbReference type="GeneID" id="37016287"/>
<dbReference type="CDD" id="cd00170">
    <property type="entry name" value="SEC14"/>
    <property type="match status" value="1"/>
</dbReference>
<feature type="compositionally biased region" description="Basic and acidic residues" evidence="1">
    <location>
        <begin position="76"/>
        <end position="85"/>
    </location>
</feature>
<feature type="region of interest" description="Disordered" evidence="1">
    <location>
        <begin position="42"/>
        <end position="85"/>
    </location>
</feature>
<feature type="compositionally biased region" description="Low complexity" evidence="1">
    <location>
        <begin position="549"/>
        <end position="572"/>
    </location>
</feature>
<dbReference type="InterPro" id="IPR036273">
    <property type="entry name" value="CRAL/TRIO_N_dom_sf"/>
</dbReference>
<feature type="domain" description="CRAL-TRIO" evidence="2">
    <location>
        <begin position="165"/>
        <end position="324"/>
    </location>
</feature>
<dbReference type="InterPro" id="IPR001251">
    <property type="entry name" value="CRAL-TRIO_dom"/>
</dbReference>
<dbReference type="SUPFAM" id="SSF52087">
    <property type="entry name" value="CRAL/TRIO domain"/>
    <property type="match status" value="1"/>
</dbReference>
<dbReference type="AlphaFoldDB" id="A0A316U160"/>
<dbReference type="InterPro" id="IPR036865">
    <property type="entry name" value="CRAL-TRIO_dom_sf"/>
</dbReference>
<feature type="compositionally biased region" description="Basic and acidic residues" evidence="1">
    <location>
        <begin position="636"/>
        <end position="658"/>
    </location>
</feature>
<dbReference type="SMART" id="SM01100">
    <property type="entry name" value="CRAL_TRIO_N"/>
    <property type="match status" value="1"/>
</dbReference>
<reference evidence="3 4" key="1">
    <citation type="journal article" date="2018" name="Mol. Biol. Evol.">
        <title>Broad Genomic Sampling Reveals a Smut Pathogenic Ancestry of the Fungal Clade Ustilaginomycotina.</title>
        <authorList>
            <person name="Kijpornyongpan T."/>
            <person name="Mondo S.J."/>
            <person name="Barry K."/>
            <person name="Sandor L."/>
            <person name="Lee J."/>
            <person name="Lipzen A."/>
            <person name="Pangilinan J."/>
            <person name="LaButti K."/>
            <person name="Hainaut M."/>
            <person name="Henrissat B."/>
            <person name="Grigoriev I.V."/>
            <person name="Spatafora J.W."/>
            <person name="Aime M.C."/>
        </authorList>
    </citation>
    <scope>NUCLEOTIDE SEQUENCE [LARGE SCALE GENOMIC DNA]</scope>
    <source>
        <strain evidence="3 4">MCA 4718</strain>
    </source>
</reference>
<dbReference type="Pfam" id="PF00650">
    <property type="entry name" value="CRAL_TRIO"/>
    <property type="match status" value="1"/>
</dbReference>
<organism evidence="3 4">
    <name type="scientific">Pseudomicrostroma glucosiphilum</name>
    <dbReference type="NCBI Taxonomy" id="1684307"/>
    <lineage>
        <taxon>Eukaryota</taxon>
        <taxon>Fungi</taxon>
        <taxon>Dikarya</taxon>
        <taxon>Basidiomycota</taxon>
        <taxon>Ustilaginomycotina</taxon>
        <taxon>Exobasidiomycetes</taxon>
        <taxon>Microstromatales</taxon>
        <taxon>Microstromatales incertae sedis</taxon>
        <taxon>Pseudomicrostroma</taxon>
    </lineage>
</organism>
<gene>
    <name evidence="3" type="ORF">BCV69DRAFT_301375</name>
</gene>
<feature type="compositionally biased region" description="Gly residues" evidence="1">
    <location>
        <begin position="49"/>
        <end position="58"/>
    </location>
</feature>
<dbReference type="SMART" id="SM00516">
    <property type="entry name" value="SEC14"/>
    <property type="match status" value="1"/>
</dbReference>
<dbReference type="Gene3D" id="3.40.525.10">
    <property type="entry name" value="CRAL-TRIO lipid binding domain"/>
    <property type="match status" value="1"/>
</dbReference>
<dbReference type="Proteomes" id="UP000245942">
    <property type="component" value="Unassembled WGS sequence"/>
</dbReference>
<feature type="compositionally biased region" description="Low complexity" evidence="1">
    <location>
        <begin position="614"/>
        <end position="624"/>
    </location>
</feature>
<evidence type="ECO:0000259" key="2">
    <source>
        <dbReference type="PROSITE" id="PS50191"/>
    </source>
</evidence>
<dbReference type="RefSeq" id="XP_025345391.1">
    <property type="nucleotide sequence ID" value="XM_025494553.1"/>
</dbReference>
<feature type="compositionally biased region" description="Basic and acidic residues" evidence="1">
    <location>
        <begin position="573"/>
        <end position="612"/>
    </location>
</feature>
<accession>A0A316U160</accession>
<dbReference type="EMBL" id="KZ819337">
    <property type="protein sequence ID" value="PWN18231.1"/>
    <property type="molecule type" value="Genomic_DNA"/>
</dbReference>
<dbReference type="STRING" id="1684307.A0A316U160"/>
<evidence type="ECO:0000313" key="3">
    <source>
        <dbReference type="EMBL" id="PWN18231.1"/>
    </source>
</evidence>
<sequence>MVKEIGQAAVKNPDGYVGNLTDEQDKKLRAAWKQYFEILDKAKGDNKKGGGGGGGGGDGGEEVVDDPKKAGISNDDNAKEEAKKQEEQKALNELTEQYGTDALRDAFWKFCKLDDPDTCVLRFMRARKWDTDRAIAMLAGCMKWRLDNDIEGLVEAGDIGNDKNIEKFIEQHTSGKTYAFGASVEEHPVCYIHVRKHFTKGQPPETMQKFIAYQMETFRLLLVPPNDKVVLFFDLNNFGLKNMDWSAILYIVKCLEAYFPESLHTLIIYKAPWVFSGIWKILSPMLDPVVRSKVVFMSKPAECEHLLPADRLVEELGGDVEFDWEKRWIEPKEGENRFQDDKEEKEKRFDTFMKHAGEYEEVTKKWADGSNDKEVLEKRRLLVKKLRVAQYESDVYSRGRTQLHRDATLDGQGKVTWLYKLKSGEEIRHVVGRQHCCAVMKREIKEMEEDNKSSEEVEKKSSEALNNSDWVALYGSEELAQKLEGERLKDNTPDVPEDNSKAVEVANVPAGSVQGVPKEGASGGGDEGGESQGQDEKKKKKGSDDAEEAAGAGAAAGAAGGAAAAAGAASKSGGEDFHDAPVAEKKTIEKAVSRDHIAMPQDEKATPTKDADASESNGNANANGNGNGGSNGDNGKNTKETLKQKTVDAPKDKMDKLGSKFKGMMNKVK</sequence>
<evidence type="ECO:0000313" key="4">
    <source>
        <dbReference type="Proteomes" id="UP000245942"/>
    </source>
</evidence>
<dbReference type="PANTHER" id="PTHR46590">
    <property type="entry name" value="PHOSPHATIDYLINOSITOL TRANSFER PROTEIN CSR1-RELATED"/>
    <property type="match status" value="1"/>
</dbReference>
<dbReference type="OrthoDB" id="43460at2759"/>
<dbReference type="PANTHER" id="PTHR46590:SF1">
    <property type="entry name" value="PHOSPHATIDYLINOSITOL TRANSFER PROTEIN CSR1"/>
    <property type="match status" value="1"/>
</dbReference>
<dbReference type="PROSITE" id="PS50191">
    <property type="entry name" value="CRAL_TRIO"/>
    <property type="match status" value="1"/>
</dbReference>
<name>A0A316U160_9BASI</name>
<evidence type="ECO:0000256" key="1">
    <source>
        <dbReference type="SAM" id="MobiDB-lite"/>
    </source>
</evidence>
<protein>
    <recommendedName>
        <fullName evidence="2">CRAL-TRIO domain-containing protein</fullName>
    </recommendedName>
</protein>
<dbReference type="InterPro" id="IPR011074">
    <property type="entry name" value="CRAL/TRIO_N_dom"/>
</dbReference>